<sequence>MYRIVLVCRGVPAEIGLEAAADITAEFREYRTWYENVTCVWAYGLLVLQAESDCDEQGLALSDEFSDCISACTPTTFDFEIEVESVAPLT</sequence>
<reference evidence="2" key="1">
    <citation type="submission" date="2019-10" db="EMBL/GenBank/DDBJ databases">
        <title>Lacipirellula parvula gen. nov., sp. nov., representing a lineage of planctomycetes widespread in freshwater anoxic habitats, and description of the family Lacipirellulaceae.</title>
        <authorList>
            <person name="Dedysh S.N."/>
            <person name="Kulichevskaya I.S."/>
            <person name="Beletsky A.V."/>
            <person name="Rakitin A.L."/>
            <person name="Mardanov A.V."/>
            <person name="Ivanova A.A."/>
            <person name="Saltykova V.X."/>
            <person name="Rijpstra W.I.C."/>
            <person name="Sinninghe Damste J.S."/>
            <person name="Ravin N.V."/>
        </authorList>
    </citation>
    <scope>NUCLEOTIDE SEQUENCE [LARGE SCALE GENOMIC DNA]</scope>
    <source>
        <strain evidence="2">PX69</strain>
    </source>
</reference>
<dbReference type="KEGG" id="lpav:PLANPX_0455"/>
<protein>
    <submittedName>
        <fullName evidence="1">Uncharacterized protein</fullName>
    </submittedName>
</protein>
<dbReference type="AlphaFoldDB" id="A0A5K7X8T7"/>
<dbReference type="EMBL" id="AP021861">
    <property type="protein sequence ID" value="BBO30843.1"/>
    <property type="molecule type" value="Genomic_DNA"/>
</dbReference>
<proteinExistence type="predicted"/>
<keyword evidence="2" id="KW-1185">Reference proteome</keyword>
<organism evidence="1 2">
    <name type="scientific">Lacipirellula parvula</name>
    <dbReference type="NCBI Taxonomy" id="2650471"/>
    <lineage>
        <taxon>Bacteria</taxon>
        <taxon>Pseudomonadati</taxon>
        <taxon>Planctomycetota</taxon>
        <taxon>Planctomycetia</taxon>
        <taxon>Pirellulales</taxon>
        <taxon>Lacipirellulaceae</taxon>
        <taxon>Lacipirellula</taxon>
    </lineage>
</organism>
<evidence type="ECO:0000313" key="2">
    <source>
        <dbReference type="Proteomes" id="UP000326837"/>
    </source>
</evidence>
<evidence type="ECO:0000313" key="1">
    <source>
        <dbReference type="EMBL" id="BBO30843.1"/>
    </source>
</evidence>
<accession>A0A5K7X8T7</accession>
<dbReference type="Proteomes" id="UP000326837">
    <property type="component" value="Chromosome"/>
</dbReference>
<gene>
    <name evidence="1" type="ORF">PLANPX_0455</name>
</gene>
<name>A0A5K7X8T7_9BACT</name>